<dbReference type="SUPFAM" id="SSF54001">
    <property type="entry name" value="Cysteine proteinases"/>
    <property type="match status" value="1"/>
</dbReference>
<feature type="compositionally biased region" description="Low complexity" evidence="1">
    <location>
        <begin position="193"/>
        <end position="220"/>
    </location>
</feature>
<evidence type="ECO:0000259" key="2">
    <source>
        <dbReference type="Pfam" id="PF00112"/>
    </source>
</evidence>
<dbReference type="Pfam" id="PF18560">
    <property type="entry name" value="Lectin_like"/>
    <property type="match status" value="1"/>
</dbReference>
<feature type="domain" description="Peptidase C1A papain C-terminal" evidence="2">
    <location>
        <begin position="523"/>
        <end position="594"/>
    </location>
</feature>
<dbReference type="CDD" id="cd02619">
    <property type="entry name" value="Peptidase_C1"/>
    <property type="match status" value="1"/>
</dbReference>
<evidence type="ECO:0000313" key="4">
    <source>
        <dbReference type="EMBL" id="EFL44123.1"/>
    </source>
</evidence>
<evidence type="ECO:0000259" key="3">
    <source>
        <dbReference type="Pfam" id="PF18560"/>
    </source>
</evidence>
<dbReference type="InterPro" id="IPR038765">
    <property type="entry name" value="Papain-like_cys_pep_sf"/>
</dbReference>
<evidence type="ECO:0000313" key="5">
    <source>
        <dbReference type="Proteomes" id="UP000004431"/>
    </source>
</evidence>
<name>A0ABN0AZZ9_9ACTN</name>
<sequence>MSLRYNSSNILASRKGSDMNKRWTLKILNARSAYHTWSKQRVLYTIFALVISSIMALPSAAQAKELSSNALAAAAVEAFTQAQAHAQKVDDVKAAAAPAAPAAPAADKAVAANAAAEKNAAAPAAEKAPAAPATPVAAPADKAPAVPVDQKPAAKAPAVPVAPDALAAAPADKAPVTPVAAPVDKAPAALAADNKPADANNQPAAPVANQPAAPAANAAEPPAPTPAQPQAKPALDPEKYQDSLGTTLEFDWNNNGSTSKEDWLAFRTWLSTYTPVQNGGNAEGGNTAMGAINIKVNKPDEGDVSLTPGVDVSKVKQYYLANVGQLTPSRNQGSLGTCWAHAIMGELESAMLKKRAGDKGMVIDEAQHKAPKLSGVDSKLDFSELYLALKSYTLHKEGSQAGEGVVPINMQTGKEDPTTESLNLGGFTDFDETLLTNWDGVVSEKLQPYWPKDVPFTKENRLKVLAGLMKLKGTDRNDWNLTMKDTHPEAPVHVDGVYYLPAVNHYAIENKQMVWKGRNPKAVLRMKEALVKYGALQFSLNMGNSAKQYNNEDSNQQNHAVLVVGWNDEYPADGFGWDAAPGKGAWLVKNSWGSRDYVANQVKQLKEDYKMSDKDFADALSKLPYMSYIKRNKKSVYSRLKQRFQYMVEDDKAKDPATLTDAQKAQVKHNAEQLAKYTDRLANFDKNWAQYLASDYETGETGSGWGLPDNDGFSSGYFWVSYYDKSYTGAQALSVDLKDDGFDYDNNYSYNYSYAGTTTPFELRTTDTTTLVSNVFSAKGTEILKAVSARSTQAGSHVNVKVYLVSDADLKDSDPTNDGVLVSEQNYVTTAAGFETIKLSTPVQLSAGTKFAVVENITGEVKKGNQLVKNAWLSVETGLSQSAQDPNNGKMTNEGTSSRGLPMQYLWTFVKSNPGETFIRLKTKDGEKWLTPQQLTAALCRGDAFEFGNAFIKAFTVNGRLPVVEVDDEKPAVQPQVVETLHAFVNDAKTFASTDLKQDAYQLAELEAAAPAVPDAAANAAVEAKREKVAVVLKQELAGYAHELESNKFAPLLADTNPDAELKAQAAELVSAMKETAQSLAANDVTGAYVSDLLTCSRMVEDAKDLYAEVVDELAFAQKHPEAVNAADKEFMQKRLAYVKALLKYYALLLKKHDNSLDAQYCKNVMSELASVVKNDAAVQQYVRRLADKGFARK</sequence>
<reference evidence="4 5" key="1">
    <citation type="submission" date="2010-08" db="EMBL/GenBank/DDBJ databases">
        <authorList>
            <person name="Durkin A.S."/>
            <person name="Madupu R."/>
            <person name="Torralba M."/>
            <person name="Gillis M."/>
            <person name="Methe B."/>
            <person name="Sutton G."/>
            <person name="Nelson K.E."/>
        </authorList>
    </citation>
    <scope>NUCLEOTIDE SEQUENCE [LARGE SCALE GENOMIC DNA]</scope>
    <source>
        <strain evidence="4 5">PB189-T1-4</strain>
    </source>
</reference>
<accession>A0ABN0AZZ9</accession>
<proteinExistence type="predicted"/>
<evidence type="ECO:0008006" key="6">
    <source>
        <dbReference type="Google" id="ProtNLM"/>
    </source>
</evidence>
<evidence type="ECO:0000256" key="1">
    <source>
        <dbReference type="SAM" id="MobiDB-lite"/>
    </source>
</evidence>
<comment type="caution">
    <text evidence="4">The sequence shown here is derived from an EMBL/GenBank/DDBJ whole genome shotgun (WGS) entry which is preliminary data.</text>
</comment>
<feature type="domain" description="Lectin-like" evidence="3">
    <location>
        <begin position="750"/>
        <end position="860"/>
    </location>
</feature>
<organism evidence="4 5">
    <name type="scientific">Fannyhessea vaginae PB189-T1-4</name>
    <dbReference type="NCBI Taxonomy" id="866774"/>
    <lineage>
        <taxon>Bacteria</taxon>
        <taxon>Bacillati</taxon>
        <taxon>Actinomycetota</taxon>
        <taxon>Coriobacteriia</taxon>
        <taxon>Coriobacteriales</taxon>
        <taxon>Atopobiaceae</taxon>
        <taxon>Fannyhessea</taxon>
    </lineage>
</organism>
<dbReference type="Gene3D" id="3.90.70.10">
    <property type="entry name" value="Cysteine proteinases"/>
    <property type="match status" value="1"/>
</dbReference>
<feature type="region of interest" description="Disordered" evidence="1">
    <location>
        <begin position="132"/>
        <end position="151"/>
    </location>
</feature>
<keyword evidence="5" id="KW-1185">Reference proteome</keyword>
<feature type="region of interest" description="Disordered" evidence="1">
    <location>
        <begin position="193"/>
        <end position="238"/>
    </location>
</feature>
<dbReference type="InterPro" id="IPR000668">
    <property type="entry name" value="Peptidase_C1A_C"/>
</dbReference>
<dbReference type="Proteomes" id="UP000004431">
    <property type="component" value="Unassembled WGS sequence"/>
</dbReference>
<gene>
    <name evidence="4" type="ORF">HMPREF9248_0283</name>
</gene>
<protein>
    <recommendedName>
        <fullName evidence="6">Papain family cysteine protease</fullName>
    </recommendedName>
</protein>
<dbReference type="EMBL" id="AEDQ01000018">
    <property type="protein sequence ID" value="EFL44123.1"/>
    <property type="molecule type" value="Genomic_DNA"/>
</dbReference>
<dbReference type="Pfam" id="PF00112">
    <property type="entry name" value="Peptidase_C1"/>
    <property type="match status" value="1"/>
</dbReference>
<dbReference type="InterPro" id="IPR040528">
    <property type="entry name" value="Lectin-like"/>
</dbReference>